<dbReference type="Proteomes" id="UP000014983">
    <property type="component" value="Chromosome"/>
</dbReference>
<dbReference type="HOGENOM" id="CLU_478082_0_0_14"/>
<evidence type="ECO:0000313" key="2">
    <source>
        <dbReference type="EMBL" id="AGR42272.1"/>
    </source>
</evidence>
<keyword evidence="3" id="KW-1185">Reference proteome</keyword>
<evidence type="ECO:0000313" key="3">
    <source>
        <dbReference type="Proteomes" id="UP000014983"/>
    </source>
</evidence>
<organism evidence="2 3">
    <name type="scientific">Spiroplasma diminutum CUAS-1</name>
    <dbReference type="NCBI Taxonomy" id="1276221"/>
    <lineage>
        <taxon>Bacteria</taxon>
        <taxon>Bacillati</taxon>
        <taxon>Mycoplasmatota</taxon>
        <taxon>Mollicutes</taxon>
        <taxon>Entomoplasmatales</taxon>
        <taxon>Spiroplasmataceae</taxon>
        <taxon>Spiroplasma</taxon>
    </lineage>
</organism>
<gene>
    <name evidence="2" type="ORF">SDIMI_v3c05680</name>
</gene>
<dbReference type="InParanoid" id="S5M2G2"/>
<dbReference type="AlphaFoldDB" id="S5M2G2"/>
<dbReference type="KEGG" id="sdi:SDIMI_v3c05680"/>
<feature type="coiled-coil region" evidence="1">
    <location>
        <begin position="34"/>
        <end position="61"/>
    </location>
</feature>
<protein>
    <submittedName>
        <fullName evidence="2">Uncharacterized protein</fullName>
    </submittedName>
</protein>
<dbReference type="OrthoDB" id="387872at2"/>
<name>S5M2G2_9MOLU</name>
<accession>S5M2G2</accession>
<dbReference type="EMBL" id="CP005076">
    <property type="protein sequence ID" value="AGR42272.1"/>
    <property type="molecule type" value="Genomic_DNA"/>
</dbReference>
<proteinExistence type="predicted"/>
<keyword evidence="1" id="KW-0175">Coiled coil</keyword>
<reference evidence="2 3" key="1">
    <citation type="journal article" date="2013" name="Genome Biol. Evol.">
        <title>Comparison of metabolic capacities and inference of gene content evolution in mosquito-associated Spiroplasma diminutum and S. taiwanense.</title>
        <authorList>
            <person name="Lo W.S."/>
            <person name="Ku C."/>
            <person name="Chen L.L."/>
            <person name="Chang T.H."/>
            <person name="Kuo C.H."/>
        </authorList>
    </citation>
    <scope>NUCLEOTIDE SEQUENCE [LARGE SCALE GENOMIC DNA]</scope>
    <source>
        <strain evidence="2">CUAS-1</strain>
    </source>
</reference>
<evidence type="ECO:0000256" key="1">
    <source>
        <dbReference type="SAM" id="Coils"/>
    </source>
</evidence>
<dbReference type="STRING" id="1276221.SDIMI_v3c05680"/>
<dbReference type="PATRIC" id="fig|1276221.3.peg.567"/>
<sequence length="577" mass="69876">MEKRFNKISGKNGFYDYDNQLNYFEYFNIKGEDLEKAFLLFKKYENNMHELKQNIESQIQMRYEFYISNSYNKETKRFTPVRNESDRRVAKAMFTSSIILASRLILQEYNMLSTVNKLLYNVDIKVVKLFKEKYNYSIYKKSLKEYYETLSAWSLFFYEKNNETSLILSKMDEYVEKDIYFLEEYKDIFLYFWMYTYIKSSCDLSDYKYKHDNTKRVYPRVNNNVLSPMDFDYIFKYDNDFDEEEKRKLLVKDFRSWSLEAYYASIEEHKNKYYNELKIWDNLTFNEYFKLSNSLSNIFLNSSYYLMEQLEKEVFTETASKNEKIHTKEEVEFVINFLTFDKNPRDYHDLKIDSYYNLIYKKPIFNYIDSNYNRILISFPEFIWMSHEIQRDYNFMDREIVQNFNRLLKNDFHYTLNDQLKKIQKRFNIITAFDTDKISLFSNDGVAMFDRTIANSVIYNPTLNIIMLVLTNFYSNENISWLNAKRTIDTFSPDSKLVQTIFSKTLNVVSKDIKKLKKQLKKMGIVFKDEENVRIEGLLFVNDVLSAIPKVKVSGFDIHIVDISTMEYFTNSYIYKK</sequence>
<dbReference type="RefSeq" id="WP_020836504.1">
    <property type="nucleotide sequence ID" value="NC_021833.1"/>
</dbReference>